<evidence type="ECO:0000313" key="6">
    <source>
        <dbReference type="Proteomes" id="UP000509510"/>
    </source>
</evidence>
<dbReference type="Pfam" id="PF07690">
    <property type="entry name" value="MFS_1"/>
    <property type="match status" value="2"/>
</dbReference>
<evidence type="ECO:0000256" key="2">
    <source>
        <dbReference type="SAM" id="MobiDB-lite"/>
    </source>
</evidence>
<reference evidence="6" key="1">
    <citation type="submission" date="2020-06" db="EMBL/GenBank/DDBJ databases">
        <title>A chromosome-scale genome assembly of Talaromyces rugulosus W13939.</title>
        <authorList>
            <person name="Wang B."/>
            <person name="Guo L."/>
            <person name="Ye K."/>
            <person name="Wang L."/>
        </authorList>
    </citation>
    <scope>NUCLEOTIDE SEQUENCE [LARGE SCALE GENOMIC DNA]</scope>
    <source>
        <strain evidence="6">W13939</strain>
    </source>
</reference>
<dbReference type="PANTHER" id="PTHR23520">
    <property type="entry name" value="TRANSPORTER, PUTATIVE (AFU_ORTHOLOGUE AFUA_3G04000)-RELATED"/>
    <property type="match status" value="1"/>
</dbReference>
<feature type="transmembrane region" description="Helical" evidence="3">
    <location>
        <begin position="30"/>
        <end position="49"/>
    </location>
</feature>
<keyword evidence="3" id="KW-0472">Membrane</keyword>
<feature type="region of interest" description="Disordered" evidence="2">
    <location>
        <begin position="215"/>
        <end position="263"/>
    </location>
</feature>
<evidence type="ECO:0000256" key="1">
    <source>
        <dbReference type="ARBA" id="ARBA00004141"/>
    </source>
</evidence>
<name>A0A7H8R5N1_TALRU</name>
<dbReference type="KEGG" id="trg:TRUGW13939_07306"/>
<dbReference type="GO" id="GO:0022857">
    <property type="term" value="F:transmembrane transporter activity"/>
    <property type="evidence" value="ECO:0007669"/>
    <property type="project" value="InterPro"/>
</dbReference>
<feature type="transmembrane region" description="Helical" evidence="3">
    <location>
        <begin position="358"/>
        <end position="379"/>
    </location>
</feature>
<dbReference type="OrthoDB" id="10027823at2759"/>
<dbReference type="Proteomes" id="UP000509510">
    <property type="component" value="Chromosome IV"/>
</dbReference>
<dbReference type="RefSeq" id="XP_035346340.1">
    <property type="nucleotide sequence ID" value="XM_035490447.1"/>
</dbReference>
<feature type="transmembrane region" description="Helical" evidence="3">
    <location>
        <begin position="83"/>
        <end position="106"/>
    </location>
</feature>
<feature type="transmembrane region" description="Helical" evidence="3">
    <location>
        <begin position="148"/>
        <end position="169"/>
    </location>
</feature>
<dbReference type="SUPFAM" id="SSF103473">
    <property type="entry name" value="MFS general substrate transporter"/>
    <property type="match status" value="1"/>
</dbReference>
<dbReference type="PANTHER" id="PTHR23520:SF5">
    <property type="entry name" value="TRANSPORTER, PUTATIVE (AFU_ORTHOLOGUE AFUA_3G04000)-RELATED"/>
    <property type="match status" value="1"/>
</dbReference>
<evidence type="ECO:0000256" key="3">
    <source>
        <dbReference type="SAM" id="Phobius"/>
    </source>
</evidence>
<feature type="transmembrane region" description="Helical" evidence="3">
    <location>
        <begin position="316"/>
        <end position="338"/>
    </location>
</feature>
<organism evidence="5 6">
    <name type="scientific">Talaromyces rugulosus</name>
    <name type="common">Penicillium rugulosum</name>
    <dbReference type="NCBI Taxonomy" id="121627"/>
    <lineage>
        <taxon>Eukaryota</taxon>
        <taxon>Fungi</taxon>
        <taxon>Dikarya</taxon>
        <taxon>Ascomycota</taxon>
        <taxon>Pezizomycotina</taxon>
        <taxon>Eurotiomycetes</taxon>
        <taxon>Eurotiomycetidae</taxon>
        <taxon>Eurotiales</taxon>
        <taxon>Trichocomaceae</taxon>
        <taxon>Talaromyces</taxon>
        <taxon>Talaromyces sect. Islandici</taxon>
    </lineage>
</organism>
<sequence length="476" mass="51307">MNFLDEIGLAPLWRSPLDTKLLCAQRFVRLFAYGCSTLVLASYLSALGIPDDRIGLFMTLTLVGDVLISFFLTLFADAVGRKAVLLLGSAMMCVSGLVFALSGNYWALLAAAVFGVISPSGNEIGPFRAVEESTIAHITSKENMSDILTWYLLFGSAGTSLGMMVSGWTMTLLQETKGWEFVPACRVIFLIYAAVGAVKFLLTAGLSKSVEAAKKQKKKQVSQPDPASNGRVSETEPLLGSSQEQLPETETEPQQEQPVGPRRSIPFLPGVEPQFVGLVTSVILLFALDSFASGLASLTWITYFFRRKFNLPEGRLGSFFSGTSIIQALSMLVASSIAKRFGNVKTMVFTHLPSTFCLAMIPIPSSLPIAMVFVILRACTQNMDVAPRSTFLATALPPDQRTAIMGTINVAKTSAASLAPLLTGLLAARGMFWVAFVMAGALKAAYDIGMLVTFGDTDRRLREEAAAEAAQRDEEA</sequence>
<dbReference type="InterPro" id="IPR011701">
    <property type="entry name" value="MFS"/>
</dbReference>
<dbReference type="GO" id="GO:0000329">
    <property type="term" value="C:fungal-type vacuole membrane"/>
    <property type="evidence" value="ECO:0007669"/>
    <property type="project" value="TreeGrafter"/>
</dbReference>
<comment type="subcellular location">
    <subcellularLocation>
        <location evidence="1">Membrane</location>
        <topology evidence="1">Multi-pass membrane protein</topology>
    </subcellularLocation>
</comment>
<dbReference type="InterPro" id="IPR020846">
    <property type="entry name" value="MFS_dom"/>
</dbReference>
<proteinExistence type="predicted"/>
<feature type="transmembrane region" description="Helical" evidence="3">
    <location>
        <begin position="181"/>
        <end position="202"/>
    </location>
</feature>
<protein>
    <recommendedName>
        <fullName evidence="4">Major facilitator superfamily (MFS) profile domain-containing protein</fullName>
    </recommendedName>
</protein>
<feature type="domain" description="Major facilitator superfamily (MFS) profile" evidence="4">
    <location>
        <begin position="1"/>
        <end position="458"/>
    </location>
</feature>
<dbReference type="InterPro" id="IPR036259">
    <property type="entry name" value="MFS_trans_sf"/>
</dbReference>
<feature type="transmembrane region" description="Helical" evidence="3">
    <location>
        <begin position="275"/>
        <end position="304"/>
    </location>
</feature>
<keyword evidence="3" id="KW-1133">Transmembrane helix</keyword>
<dbReference type="PROSITE" id="PS50850">
    <property type="entry name" value="MFS"/>
    <property type="match status" value="1"/>
</dbReference>
<evidence type="ECO:0000313" key="5">
    <source>
        <dbReference type="EMBL" id="QKX60163.1"/>
    </source>
</evidence>
<keyword evidence="6" id="KW-1185">Reference proteome</keyword>
<evidence type="ECO:0000259" key="4">
    <source>
        <dbReference type="PROSITE" id="PS50850"/>
    </source>
</evidence>
<dbReference type="EMBL" id="CP055901">
    <property type="protein sequence ID" value="QKX60163.1"/>
    <property type="molecule type" value="Genomic_DNA"/>
</dbReference>
<dbReference type="AlphaFoldDB" id="A0A7H8R5N1"/>
<gene>
    <name evidence="5" type="ORF">TRUGW13939_07306</name>
</gene>
<accession>A0A7H8R5N1</accession>
<keyword evidence="3" id="KW-0812">Transmembrane</keyword>
<feature type="transmembrane region" description="Helical" evidence="3">
    <location>
        <begin position="55"/>
        <end position="76"/>
    </location>
</feature>
<dbReference type="GeneID" id="55994799"/>
<dbReference type="Gene3D" id="1.20.1250.20">
    <property type="entry name" value="MFS general substrate transporter like domains"/>
    <property type="match status" value="1"/>
</dbReference>